<feature type="compositionally biased region" description="Polar residues" evidence="2">
    <location>
        <begin position="429"/>
        <end position="438"/>
    </location>
</feature>
<evidence type="ECO:0000256" key="2">
    <source>
        <dbReference type="SAM" id="MobiDB-lite"/>
    </source>
</evidence>
<reference evidence="4" key="1">
    <citation type="journal article" date="2019" name="Sci. Rep.">
        <title>Draft genome of Tanacetum cinerariifolium, the natural source of mosquito coil.</title>
        <authorList>
            <person name="Yamashiro T."/>
            <person name="Shiraishi A."/>
            <person name="Satake H."/>
            <person name="Nakayama K."/>
        </authorList>
    </citation>
    <scope>NUCLEOTIDE SEQUENCE</scope>
</reference>
<gene>
    <name evidence="4" type="ORF">Tci_034410</name>
</gene>
<evidence type="ECO:0000259" key="3">
    <source>
        <dbReference type="Pfam" id="PF07727"/>
    </source>
</evidence>
<comment type="caution">
    <text evidence="4">The sequence shown here is derived from an EMBL/GenBank/DDBJ whole genome shotgun (WGS) entry which is preliminary data.</text>
</comment>
<feature type="region of interest" description="Disordered" evidence="2">
    <location>
        <begin position="429"/>
        <end position="456"/>
    </location>
</feature>
<feature type="domain" description="Reverse transcriptase Ty1/copia-type" evidence="3">
    <location>
        <begin position="579"/>
        <end position="679"/>
    </location>
</feature>
<keyword evidence="1" id="KW-0175">Coiled coil</keyword>
<evidence type="ECO:0000313" key="4">
    <source>
        <dbReference type="EMBL" id="GEU62432.1"/>
    </source>
</evidence>
<proteinExistence type="predicted"/>
<dbReference type="InterPro" id="IPR013103">
    <property type="entry name" value="RVT_2"/>
</dbReference>
<dbReference type="Pfam" id="PF07727">
    <property type="entry name" value="RVT_2"/>
    <property type="match status" value="1"/>
</dbReference>
<accession>A0A6L2LPQ4</accession>
<organism evidence="4">
    <name type="scientific">Tanacetum cinerariifolium</name>
    <name type="common">Dalmatian daisy</name>
    <name type="synonym">Chrysanthemum cinerariifolium</name>
    <dbReference type="NCBI Taxonomy" id="118510"/>
    <lineage>
        <taxon>Eukaryota</taxon>
        <taxon>Viridiplantae</taxon>
        <taxon>Streptophyta</taxon>
        <taxon>Embryophyta</taxon>
        <taxon>Tracheophyta</taxon>
        <taxon>Spermatophyta</taxon>
        <taxon>Magnoliopsida</taxon>
        <taxon>eudicotyledons</taxon>
        <taxon>Gunneridae</taxon>
        <taxon>Pentapetalae</taxon>
        <taxon>asterids</taxon>
        <taxon>campanulids</taxon>
        <taxon>Asterales</taxon>
        <taxon>Asteraceae</taxon>
        <taxon>Asteroideae</taxon>
        <taxon>Anthemideae</taxon>
        <taxon>Anthemidinae</taxon>
        <taxon>Tanacetum</taxon>
    </lineage>
</organism>
<name>A0A6L2LPQ4_TANCI</name>
<protein>
    <submittedName>
        <fullName evidence="4">Retrovirus-related Pol polyprotein from transposon TNT 1-94</fullName>
    </submittedName>
</protein>
<feature type="coiled-coil region" evidence="1">
    <location>
        <begin position="193"/>
        <end position="248"/>
    </location>
</feature>
<evidence type="ECO:0000256" key="1">
    <source>
        <dbReference type="SAM" id="Coils"/>
    </source>
</evidence>
<dbReference type="AlphaFoldDB" id="A0A6L2LPQ4"/>
<sequence>MLAQNKAQYIADIRVMNHILQGIRNDIYNSMDACLDAQQISSYSHSPQPYYVTHPSLIIDNDDDYQGDIQGDAQEDKLTTIMMLLARDTTRCYSTPTNSRLRTSSNSRNQALIQDGRVDIQSKNVGYAGNENMNIGRQNRNQATNAEMVWFIQLKNMIRMEQMLLATKDEAGVHLDEEENDFMLKNAYEDNTLEELNATVEVEKQKINIELKKQQVLLQWELETCKEQKQLFNKKEEIREELLKTRDETLKIKHETDLYKKAFKERENKYLEDIVSLKEKLQSHDQIVYKMSHSLQTMDMLGKKPNKVYDPHLKTGLVYENLERLKKAIETQPRIYDGEKLKSTKLKVNLPNYKETIEDAKEGRLKIKDKMIQLDYAKLNALYESFVPQTEILVEQTYFSSPSTSNISSASKTSRKWKKWFENQSSFNWSPKSPTAQKSPSVSKSSHSARTHSKTPVTNQKLVAKLSTPSSEFVSCDVVLFENDNITAITGYGDYVQGNLMICHVYYVELNTVFSRNNNFTMEILNSLCYLTNGRDDLGKIRPKAEIELDGNTFMNLFATPEFEEVESSSNYQDPSNIQQDGIDFEESFAPVARLEAFRMFVTYADHKNFTIYQIDVKTTFLNGPLKDVFVSQPDDFVDPDFPNHVYRLKKALYGLKQVPRAWYDKLSSFLIVHHFAKDLVGCQDEYKITSKGIQFLRDKLVSWSSKKHDCTAMSTAEVEYVSLFACCA</sequence>
<dbReference type="EMBL" id="BKCJ010004673">
    <property type="protein sequence ID" value="GEU62432.1"/>
    <property type="molecule type" value="Genomic_DNA"/>
</dbReference>